<gene>
    <name evidence="1" type="ORF">scyTo_0008513</name>
</gene>
<accession>A0A401PAG5</accession>
<comment type="caution">
    <text evidence="1">The sequence shown here is derived from an EMBL/GenBank/DDBJ whole genome shotgun (WGS) entry which is preliminary data.</text>
</comment>
<organism evidence="1 2">
    <name type="scientific">Scyliorhinus torazame</name>
    <name type="common">Cloudy catshark</name>
    <name type="synonym">Catulus torazame</name>
    <dbReference type="NCBI Taxonomy" id="75743"/>
    <lineage>
        <taxon>Eukaryota</taxon>
        <taxon>Metazoa</taxon>
        <taxon>Chordata</taxon>
        <taxon>Craniata</taxon>
        <taxon>Vertebrata</taxon>
        <taxon>Chondrichthyes</taxon>
        <taxon>Elasmobranchii</taxon>
        <taxon>Galeomorphii</taxon>
        <taxon>Galeoidea</taxon>
        <taxon>Carcharhiniformes</taxon>
        <taxon>Scyliorhinidae</taxon>
        <taxon>Scyliorhinus</taxon>
    </lineage>
</organism>
<name>A0A401PAG5_SCYTO</name>
<reference evidence="1 2" key="1">
    <citation type="journal article" date="2018" name="Nat. Ecol. Evol.">
        <title>Shark genomes provide insights into elasmobranch evolution and the origin of vertebrates.</title>
        <authorList>
            <person name="Hara Y"/>
            <person name="Yamaguchi K"/>
            <person name="Onimaru K"/>
            <person name="Kadota M"/>
            <person name="Koyanagi M"/>
            <person name="Keeley SD"/>
            <person name="Tatsumi K"/>
            <person name="Tanaka K"/>
            <person name="Motone F"/>
            <person name="Kageyama Y"/>
            <person name="Nozu R"/>
            <person name="Adachi N"/>
            <person name="Nishimura O"/>
            <person name="Nakagawa R"/>
            <person name="Tanegashima C"/>
            <person name="Kiyatake I"/>
            <person name="Matsumoto R"/>
            <person name="Murakumo K"/>
            <person name="Nishida K"/>
            <person name="Terakita A"/>
            <person name="Kuratani S"/>
            <person name="Sato K"/>
            <person name="Hyodo S Kuraku.S."/>
        </authorList>
    </citation>
    <scope>NUCLEOTIDE SEQUENCE [LARGE SCALE GENOMIC DNA]</scope>
</reference>
<dbReference type="EMBL" id="BFAA01003279">
    <property type="protein sequence ID" value="GCB70161.1"/>
    <property type="molecule type" value="Genomic_DNA"/>
</dbReference>
<evidence type="ECO:0000313" key="1">
    <source>
        <dbReference type="EMBL" id="GCB70161.1"/>
    </source>
</evidence>
<dbReference type="Proteomes" id="UP000288216">
    <property type="component" value="Unassembled WGS sequence"/>
</dbReference>
<protein>
    <submittedName>
        <fullName evidence="1">Uncharacterized protein</fullName>
    </submittedName>
</protein>
<keyword evidence="2" id="KW-1185">Reference proteome</keyword>
<sequence>MARLPLAPVRIKLCIDLSDALICGTLSSRVPEDALLGLFVIDEGCERMVLRERLLAYGKSNLSMIELLGEMALRAWDSQMVHISFEDIDIDPPHTLTKPTGPILLTSDLLQPV</sequence>
<proteinExistence type="predicted"/>
<evidence type="ECO:0000313" key="2">
    <source>
        <dbReference type="Proteomes" id="UP000288216"/>
    </source>
</evidence>
<dbReference type="AlphaFoldDB" id="A0A401PAG5"/>